<evidence type="ECO:0000256" key="2">
    <source>
        <dbReference type="ARBA" id="ARBA00022525"/>
    </source>
</evidence>
<comment type="subcellular location">
    <subcellularLocation>
        <location evidence="1">Secreted</location>
    </subcellularLocation>
</comment>
<protein>
    <submittedName>
        <fullName evidence="11">M10 family metallopeptidase C-terminal domain-containing protein</fullName>
    </submittedName>
</protein>
<dbReference type="SUPFAM" id="SSF51120">
    <property type="entry name" value="beta-Roll"/>
    <property type="match status" value="1"/>
</dbReference>
<dbReference type="GO" id="GO:0020037">
    <property type="term" value="F:heme binding"/>
    <property type="evidence" value="ECO:0007669"/>
    <property type="project" value="InterPro"/>
</dbReference>
<evidence type="ECO:0000256" key="4">
    <source>
        <dbReference type="ARBA" id="ARBA00022723"/>
    </source>
</evidence>
<evidence type="ECO:0000256" key="7">
    <source>
        <dbReference type="ARBA" id="ARBA00022833"/>
    </source>
</evidence>
<dbReference type="SUPFAM" id="SSF89260">
    <property type="entry name" value="Collagen-binding domain"/>
    <property type="match status" value="1"/>
</dbReference>
<dbReference type="Pfam" id="PF08548">
    <property type="entry name" value="Peptidase_M10_C"/>
    <property type="match status" value="1"/>
</dbReference>
<keyword evidence="5" id="KW-0677">Repeat</keyword>
<dbReference type="RefSeq" id="WP_176274217.1">
    <property type="nucleotide sequence ID" value="NZ_JABWTA010000001.1"/>
</dbReference>
<evidence type="ECO:0000256" key="6">
    <source>
        <dbReference type="ARBA" id="ARBA00022801"/>
    </source>
</evidence>
<keyword evidence="2" id="KW-0964">Secreted</keyword>
<dbReference type="Pfam" id="PF04151">
    <property type="entry name" value="PPC"/>
    <property type="match status" value="2"/>
</dbReference>
<name>A0A850HFM3_9SPHN</name>
<dbReference type="GO" id="GO:0006508">
    <property type="term" value="P:proteolysis"/>
    <property type="evidence" value="ECO:0007669"/>
    <property type="project" value="UniProtKB-KW"/>
</dbReference>
<dbReference type="Gene3D" id="2.150.10.10">
    <property type="entry name" value="Serralysin-like metalloprotease, C-terminal"/>
    <property type="match status" value="1"/>
</dbReference>
<comment type="caution">
    <text evidence="11">The sequence shown here is derived from an EMBL/GenBank/DDBJ whole genome shotgun (WGS) entry which is preliminary data.</text>
</comment>
<evidence type="ECO:0000256" key="5">
    <source>
        <dbReference type="ARBA" id="ARBA00022737"/>
    </source>
</evidence>
<dbReference type="InterPro" id="IPR024079">
    <property type="entry name" value="MetalloPept_cat_dom_sf"/>
</dbReference>
<evidence type="ECO:0000256" key="1">
    <source>
        <dbReference type="ARBA" id="ARBA00004613"/>
    </source>
</evidence>
<dbReference type="GO" id="GO:0008270">
    <property type="term" value="F:zinc ion binding"/>
    <property type="evidence" value="ECO:0007669"/>
    <property type="project" value="InterPro"/>
</dbReference>
<dbReference type="SMART" id="SM00235">
    <property type="entry name" value="ZnMc"/>
    <property type="match status" value="1"/>
</dbReference>
<keyword evidence="3" id="KW-0645">Protease</keyword>
<dbReference type="InterPro" id="IPR009056">
    <property type="entry name" value="Cyt_c-like_dom"/>
</dbReference>
<dbReference type="Gene3D" id="2.60.120.380">
    <property type="match status" value="2"/>
</dbReference>
<gene>
    <name evidence="11" type="ORF">HUO12_14215</name>
</gene>
<dbReference type="Proteomes" id="UP000546031">
    <property type="component" value="Unassembled WGS sequence"/>
</dbReference>
<dbReference type="GO" id="GO:0005615">
    <property type="term" value="C:extracellular space"/>
    <property type="evidence" value="ECO:0007669"/>
    <property type="project" value="InterPro"/>
</dbReference>
<feature type="domain" description="Cytochrome c" evidence="10">
    <location>
        <begin position="12"/>
        <end position="201"/>
    </location>
</feature>
<dbReference type="InterPro" id="IPR011049">
    <property type="entry name" value="Serralysin-like_metalloprot_C"/>
</dbReference>
<dbReference type="GO" id="GO:0031012">
    <property type="term" value="C:extracellular matrix"/>
    <property type="evidence" value="ECO:0007669"/>
    <property type="project" value="InterPro"/>
</dbReference>
<reference evidence="11 12" key="1">
    <citation type="submission" date="2020-06" db="EMBL/GenBank/DDBJ databases">
        <title>Altererythrobacter lutimaris sp. nov., a marine bacterium isolated from a tidal flat.</title>
        <authorList>
            <person name="Kim D."/>
            <person name="Yoo Y."/>
            <person name="Kim J.-J."/>
        </authorList>
    </citation>
    <scope>NUCLEOTIDE SEQUENCE [LARGE SCALE GENOMIC DNA]</scope>
    <source>
        <strain evidence="11 12">JGD-16</strain>
    </source>
</reference>
<proteinExistence type="predicted"/>
<dbReference type="InterPro" id="IPR006026">
    <property type="entry name" value="Peptidase_Metallo"/>
</dbReference>
<sequence length="942" mass="100670">MVGTEMLEQSMIDARRGDVFFSTSNSLTNSTQGVTKTLFHYEGCACSGCHAHDGDGKQFQPGDPATNSTDTIAGDTSTTATLAPGSYVTSTVDSAADSDWFRIELEAGETYTFTVFLPPGGLPDSELTLLDASGNQIAFNDDASFTSRLLYSEIIYTATTSGTYYLAVDGWDSSTGQYVVSSSRPTDDDVGGTAATASSFTLGNTLNSSIDQTGDRDWYAVTLQAGERYEFRTNNTGSAGDVDTTLTLRDANGNVIAWNDDSSGTYSRLVFSVETTGTYYIDVGGWADGFAGTYQLEGKIAEPLTEFTNDQIADQLLSGYWGGEGNERRFDVEQGGTINVNITALTAAGQFLAREALDLWSDVLGISFTEVSSGGQIIFDDNEDGAFARTFREGGFITTSEVNISTQWLANSGTTLDSYSFQTYLHEIGHALGLGHGGNYNSTASYGQDALYLNDSWATTVMSYFSQNDNSFFRDQGFSTRFTLTPMSADIVAIQTAYGEATTTRTGNNTYGVGNDSGRNSYGVGNDARNNAGNLLAFTIIDHGGNDTVNYSGFSANQLINLNAETFSNVGGSYGNMSIARGTVIENAVGGSGNDELIGNTARNRLTGSLGNDTIDGGNNVDWAIVSGNRSAYTVTQTSTGVWRVTGADGTDTLTNIEFLQFNDQTVRLRPGTGISVNFDPNDPSAYQDAMSNIRDFGGNSRGGNGAWRWIGEVDVNGDGDLDQVLINLEIPRWATVGTAPDGLVYFDDHSWAGETRIAGIYIDPLVANGSTEAGGPNDSQRRFTADLTNENIGLVLGADDYNGDGIQEVYFSLNNGTAYLRALMHADGNIRYANYQSEAQLINYLTNNGYDESTYGDWLYSNQSNDAQADQSKFFDPVSEPEIADKDTGFGAGTNAGGGGAADPWMAEAFGTDMSSANMLGDIRIAGLSILDQHMQTEFFG</sequence>
<keyword evidence="4 9" id="KW-0479">Metal-binding</keyword>
<evidence type="ECO:0000313" key="12">
    <source>
        <dbReference type="Proteomes" id="UP000546031"/>
    </source>
</evidence>
<dbReference type="GO" id="GO:0005509">
    <property type="term" value="F:calcium ion binding"/>
    <property type="evidence" value="ECO:0007669"/>
    <property type="project" value="InterPro"/>
</dbReference>
<evidence type="ECO:0000259" key="10">
    <source>
        <dbReference type="PROSITE" id="PS51007"/>
    </source>
</evidence>
<keyword evidence="6" id="KW-0378">Hydrolase</keyword>
<organism evidence="11 12">
    <name type="scientific">Altererythrobacter lutimaris</name>
    <dbReference type="NCBI Taxonomy" id="2743979"/>
    <lineage>
        <taxon>Bacteria</taxon>
        <taxon>Pseudomonadati</taxon>
        <taxon>Pseudomonadota</taxon>
        <taxon>Alphaproteobacteria</taxon>
        <taxon>Sphingomonadales</taxon>
        <taxon>Erythrobacteraceae</taxon>
        <taxon>Altererythrobacter</taxon>
    </lineage>
</organism>
<evidence type="ECO:0000256" key="3">
    <source>
        <dbReference type="ARBA" id="ARBA00022670"/>
    </source>
</evidence>
<dbReference type="InterPro" id="IPR013858">
    <property type="entry name" value="Peptidase_M10B_C"/>
</dbReference>
<dbReference type="SUPFAM" id="SSF55486">
    <property type="entry name" value="Metalloproteases ('zincins'), catalytic domain"/>
    <property type="match status" value="1"/>
</dbReference>
<keyword evidence="9" id="KW-0349">Heme</keyword>
<evidence type="ECO:0000313" key="11">
    <source>
        <dbReference type="EMBL" id="NVE96056.1"/>
    </source>
</evidence>
<evidence type="ECO:0000256" key="9">
    <source>
        <dbReference type="PROSITE-ProRule" id="PRU00433"/>
    </source>
</evidence>
<keyword evidence="7" id="KW-0862">Zinc</keyword>
<dbReference type="GO" id="GO:0004222">
    <property type="term" value="F:metalloendopeptidase activity"/>
    <property type="evidence" value="ECO:0007669"/>
    <property type="project" value="InterPro"/>
</dbReference>
<dbReference type="PROSITE" id="PS51007">
    <property type="entry name" value="CYTC"/>
    <property type="match status" value="1"/>
</dbReference>
<evidence type="ECO:0000256" key="8">
    <source>
        <dbReference type="ARBA" id="ARBA00023004"/>
    </source>
</evidence>
<dbReference type="InterPro" id="IPR001818">
    <property type="entry name" value="Pept_M10_metallopeptidase"/>
</dbReference>
<keyword evidence="12" id="KW-1185">Reference proteome</keyword>
<accession>A0A850HFM3</accession>
<dbReference type="InterPro" id="IPR007280">
    <property type="entry name" value="Peptidase_C_arc/bac"/>
</dbReference>
<dbReference type="AlphaFoldDB" id="A0A850HFM3"/>
<dbReference type="GO" id="GO:0009055">
    <property type="term" value="F:electron transfer activity"/>
    <property type="evidence" value="ECO:0007669"/>
    <property type="project" value="InterPro"/>
</dbReference>
<dbReference type="Gene3D" id="3.40.390.10">
    <property type="entry name" value="Collagenase (Catalytic Domain)"/>
    <property type="match status" value="1"/>
</dbReference>
<keyword evidence="8 9" id="KW-0408">Iron</keyword>
<dbReference type="Pfam" id="PF00413">
    <property type="entry name" value="Peptidase_M10"/>
    <property type="match status" value="1"/>
</dbReference>
<dbReference type="EMBL" id="JABWTA010000001">
    <property type="protein sequence ID" value="NVE96056.1"/>
    <property type="molecule type" value="Genomic_DNA"/>
</dbReference>